<dbReference type="RefSeq" id="WP_204465255.1">
    <property type="nucleotide sequence ID" value="NZ_JAFBCV010000003.1"/>
</dbReference>
<protein>
    <recommendedName>
        <fullName evidence="3">DUF2624 domain-containing protein</fullName>
    </recommendedName>
</protein>
<gene>
    <name evidence="1" type="ORF">JOC54_001350</name>
</gene>
<evidence type="ECO:0000313" key="2">
    <source>
        <dbReference type="Proteomes" id="UP001179280"/>
    </source>
</evidence>
<accession>A0ABS2SUG9</accession>
<dbReference type="InterPro" id="IPR020277">
    <property type="entry name" value="DUF2624"/>
</dbReference>
<keyword evidence="2" id="KW-1185">Reference proteome</keyword>
<dbReference type="Proteomes" id="UP001179280">
    <property type="component" value="Unassembled WGS sequence"/>
</dbReference>
<reference evidence="1" key="1">
    <citation type="submission" date="2021-01" db="EMBL/GenBank/DDBJ databases">
        <title>Genomic Encyclopedia of Type Strains, Phase IV (KMG-IV): sequencing the most valuable type-strain genomes for metagenomic binning, comparative biology and taxonomic classification.</title>
        <authorList>
            <person name="Goeker M."/>
        </authorList>
    </citation>
    <scope>NUCLEOTIDE SEQUENCE</scope>
    <source>
        <strain evidence="1">DSM 21943</strain>
    </source>
</reference>
<comment type="caution">
    <text evidence="1">The sequence shown here is derived from an EMBL/GenBank/DDBJ whole genome shotgun (WGS) entry which is preliminary data.</text>
</comment>
<evidence type="ECO:0000313" key="1">
    <source>
        <dbReference type="EMBL" id="MBM7838119.1"/>
    </source>
</evidence>
<dbReference type="Pfam" id="PF11116">
    <property type="entry name" value="DUF2624"/>
    <property type="match status" value="1"/>
</dbReference>
<dbReference type="EMBL" id="JAFBCV010000003">
    <property type="protein sequence ID" value="MBM7838119.1"/>
    <property type="molecule type" value="Genomic_DNA"/>
</dbReference>
<organism evidence="1 2">
    <name type="scientific">Shouchella xiaoxiensis</name>
    <dbReference type="NCBI Taxonomy" id="766895"/>
    <lineage>
        <taxon>Bacteria</taxon>
        <taxon>Bacillati</taxon>
        <taxon>Bacillota</taxon>
        <taxon>Bacilli</taxon>
        <taxon>Bacillales</taxon>
        <taxon>Bacillaceae</taxon>
        <taxon>Shouchella</taxon>
    </lineage>
</organism>
<sequence>MNFIMQQLINQKVNSINEHDFLQLAQKQGYTLSHEQATQILKIVHAQKIDVGNKAQIEQIVQRLKRETDPQVATIVEDLFQQYSHLL</sequence>
<evidence type="ECO:0008006" key="3">
    <source>
        <dbReference type="Google" id="ProtNLM"/>
    </source>
</evidence>
<proteinExistence type="predicted"/>
<name>A0ABS2SUG9_9BACI</name>